<keyword evidence="2" id="KW-1185">Reference proteome</keyword>
<feature type="region of interest" description="Disordered" evidence="1">
    <location>
        <begin position="141"/>
        <end position="161"/>
    </location>
</feature>
<dbReference type="GeneID" id="105360407"/>
<dbReference type="KEGG" id="csol:105360407"/>
<organism evidence="2 3">
    <name type="scientific">Ceratosolen solmsi marchali</name>
    <dbReference type="NCBI Taxonomy" id="326594"/>
    <lineage>
        <taxon>Eukaryota</taxon>
        <taxon>Metazoa</taxon>
        <taxon>Ecdysozoa</taxon>
        <taxon>Arthropoda</taxon>
        <taxon>Hexapoda</taxon>
        <taxon>Insecta</taxon>
        <taxon>Pterygota</taxon>
        <taxon>Neoptera</taxon>
        <taxon>Endopterygota</taxon>
        <taxon>Hymenoptera</taxon>
        <taxon>Apocrita</taxon>
        <taxon>Proctotrupomorpha</taxon>
        <taxon>Chalcidoidea</taxon>
        <taxon>Agaonidae</taxon>
        <taxon>Agaoninae</taxon>
        <taxon>Ceratosolen</taxon>
    </lineage>
</organism>
<gene>
    <name evidence="3" type="primary">LOC105360407</name>
</gene>
<accession>A0AAJ6VNH6</accession>
<proteinExistence type="predicted"/>
<evidence type="ECO:0000313" key="2">
    <source>
        <dbReference type="Proteomes" id="UP000695007"/>
    </source>
</evidence>
<feature type="compositionally biased region" description="Polar residues" evidence="1">
    <location>
        <begin position="23"/>
        <end position="32"/>
    </location>
</feature>
<feature type="region of interest" description="Disordered" evidence="1">
    <location>
        <begin position="198"/>
        <end position="289"/>
    </location>
</feature>
<dbReference type="AlphaFoldDB" id="A0AAJ6VNH6"/>
<dbReference type="Proteomes" id="UP000695007">
    <property type="component" value="Unplaced"/>
</dbReference>
<evidence type="ECO:0000256" key="1">
    <source>
        <dbReference type="SAM" id="MobiDB-lite"/>
    </source>
</evidence>
<feature type="compositionally biased region" description="Polar residues" evidence="1">
    <location>
        <begin position="269"/>
        <end position="282"/>
    </location>
</feature>
<name>A0AAJ6VNH6_9HYME</name>
<evidence type="ECO:0000313" key="3">
    <source>
        <dbReference type="RefSeq" id="XP_011495604.1"/>
    </source>
</evidence>
<feature type="region of interest" description="Disordered" evidence="1">
    <location>
        <begin position="18"/>
        <end position="41"/>
    </location>
</feature>
<feature type="compositionally biased region" description="Low complexity" evidence="1">
    <location>
        <begin position="218"/>
        <end position="230"/>
    </location>
</feature>
<protein>
    <submittedName>
        <fullName evidence="3">Uncharacterized protein LOC105360407</fullName>
    </submittedName>
</protein>
<reference evidence="3" key="1">
    <citation type="submission" date="2025-08" db="UniProtKB">
        <authorList>
            <consortium name="RefSeq"/>
        </authorList>
    </citation>
    <scope>IDENTIFICATION</scope>
</reference>
<sequence>MCFYVSMGRLKTSVRLHPRTTHQESSSCTTRGTGEEGRSPPEAVEDAATFAATWMYKLFDEGEILLGGCGNAIDTLWEGFESVAVKCEEQSEATVGPDIIEAHGIYEEEMVAQESQAQGYGELLQTASRESKELISLEELMPRPGSSSSQSYQQHHQLQRQQQNYYNLAPIQESPYSTLFFGELTAATGLYPTPARSGPEGIGAPAPSAGLVVPCKAPPSNTSSTSSNPSAPEPYQLQMEATGAMVPERTRSGSSSRHYVHQQQQQQQHLTNYVSTLSQTPSAKDPTKL</sequence>
<dbReference type="RefSeq" id="XP_011495604.1">
    <property type="nucleotide sequence ID" value="XM_011497302.1"/>
</dbReference>
<feature type="compositionally biased region" description="Low complexity" evidence="1">
    <location>
        <begin position="146"/>
        <end position="161"/>
    </location>
</feature>